<evidence type="ECO:0000256" key="1">
    <source>
        <dbReference type="ARBA" id="ARBA00009437"/>
    </source>
</evidence>
<organism evidence="6 7">
    <name type="scientific">Blautia intestinihominis</name>
    <dbReference type="NCBI Taxonomy" id="3133152"/>
    <lineage>
        <taxon>Bacteria</taxon>
        <taxon>Bacillati</taxon>
        <taxon>Bacillota</taxon>
        <taxon>Clostridia</taxon>
        <taxon>Lachnospirales</taxon>
        <taxon>Lachnospiraceae</taxon>
        <taxon>Blautia</taxon>
    </lineage>
</organism>
<evidence type="ECO:0000313" key="7">
    <source>
        <dbReference type="Proteomes" id="UP001446032"/>
    </source>
</evidence>
<evidence type="ECO:0000259" key="5">
    <source>
        <dbReference type="PROSITE" id="PS50931"/>
    </source>
</evidence>
<dbReference type="SUPFAM" id="SSF53850">
    <property type="entry name" value="Periplasmic binding protein-like II"/>
    <property type="match status" value="1"/>
</dbReference>
<dbReference type="Gene3D" id="3.40.190.290">
    <property type="match status" value="1"/>
</dbReference>
<dbReference type="Proteomes" id="UP001446032">
    <property type="component" value="Unassembled WGS sequence"/>
</dbReference>
<evidence type="ECO:0000313" key="6">
    <source>
        <dbReference type="EMBL" id="MEQ2357474.1"/>
    </source>
</evidence>
<dbReference type="Pfam" id="PF03466">
    <property type="entry name" value="LysR_substrate"/>
    <property type="match status" value="1"/>
</dbReference>
<dbReference type="SUPFAM" id="SSF46785">
    <property type="entry name" value="Winged helix' DNA-binding domain"/>
    <property type="match status" value="1"/>
</dbReference>
<dbReference type="Gene3D" id="1.10.10.10">
    <property type="entry name" value="Winged helix-like DNA-binding domain superfamily/Winged helix DNA-binding domain"/>
    <property type="match status" value="1"/>
</dbReference>
<dbReference type="InterPro" id="IPR000847">
    <property type="entry name" value="LysR_HTH_N"/>
</dbReference>
<reference evidence="6 7" key="1">
    <citation type="submission" date="2024-03" db="EMBL/GenBank/DDBJ databases">
        <title>Human intestinal bacterial collection.</title>
        <authorList>
            <person name="Pauvert C."/>
            <person name="Hitch T.C.A."/>
            <person name="Clavel T."/>
        </authorList>
    </citation>
    <scope>NUCLEOTIDE SEQUENCE [LARGE SCALE GENOMIC DNA]</scope>
    <source>
        <strain evidence="6 7">CLA-AA-H95</strain>
    </source>
</reference>
<evidence type="ECO:0000256" key="3">
    <source>
        <dbReference type="ARBA" id="ARBA00023125"/>
    </source>
</evidence>
<sequence length="304" mass="35036">MNYQDIKTFLTIVSSSSLSKAAEVLFVSQPALSHRLSALEEELGTELIIRKKGSRTLELTDAGQRFVPLARKWEQLWLETSKIQYEKPQDILRIANVDSLNFYFMPQVIGSFLEKHKRCSFHIDTMRSNVSYKAVENKEVDMGLITNPHFFKKVQTVPLFEEKLVLVCSKDTAYEDGILPSRLKSEDEIYIPWSDSFIMWHDYWFGNNSEVKVSLDNMALLRQLLDLEKTWAIMPATIGKKLSQEGECRIVALENGPEYRTCYAIMGDRRNAAPLVMDFLQELLDTVKGIPEIRVLTEYIRQAP</sequence>
<keyword evidence="2" id="KW-0805">Transcription regulation</keyword>
<gene>
    <name evidence="6" type="ORF">WMO75_03795</name>
</gene>
<dbReference type="PROSITE" id="PS50931">
    <property type="entry name" value="HTH_LYSR"/>
    <property type="match status" value="1"/>
</dbReference>
<dbReference type="InterPro" id="IPR036388">
    <property type="entry name" value="WH-like_DNA-bd_sf"/>
</dbReference>
<evidence type="ECO:0000256" key="4">
    <source>
        <dbReference type="ARBA" id="ARBA00023163"/>
    </source>
</evidence>
<dbReference type="InterPro" id="IPR036390">
    <property type="entry name" value="WH_DNA-bd_sf"/>
</dbReference>
<dbReference type="PRINTS" id="PR00039">
    <property type="entry name" value="HTHLYSR"/>
</dbReference>
<dbReference type="CDD" id="cd05466">
    <property type="entry name" value="PBP2_LTTR_substrate"/>
    <property type="match status" value="1"/>
</dbReference>
<keyword evidence="7" id="KW-1185">Reference proteome</keyword>
<dbReference type="EMBL" id="JBBMEI010000007">
    <property type="protein sequence ID" value="MEQ2357474.1"/>
    <property type="molecule type" value="Genomic_DNA"/>
</dbReference>
<proteinExistence type="inferred from homology"/>
<keyword evidence="3" id="KW-0238">DNA-binding</keyword>
<dbReference type="InterPro" id="IPR005119">
    <property type="entry name" value="LysR_subst-bd"/>
</dbReference>
<dbReference type="PANTHER" id="PTHR30419:SF8">
    <property type="entry name" value="NITROGEN ASSIMILATION TRANSCRIPTIONAL ACTIVATOR-RELATED"/>
    <property type="match status" value="1"/>
</dbReference>
<dbReference type="PANTHER" id="PTHR30419">
    <property type="entry name" value="HTH-TYPE TRANSCRIPTIONAL REGULATOR YBHD"/>
    <property type="match status" value="1"/>
</dbReference>
<name>A0ABV1AH48_9FIRM</name>
<dbReference type="InterPro" id="IPR050950">
    <property type="entry name" value="HTH-type_LysR_regulators"/>
</dbReference>
<accession>A0ABV1AH48</accession>
<comment type="caution">
    <text evidence="6">The sequence shown here is derived from an EMBL/GenBank/DDBJ whole genome shotgun (WGS) entry which is preliminary data.</text>
</comment>
<dbReference type="RefSeq" id="WP_118252432.1">
    <property type="nucleotide sequence ID" value="NZ_JBBMEI010000007.1"/>
</dbReference>
<protein>
    <submittedName>
        <fullName evidence="6">LysR family transcriptional regulator</fullName>
    </submittedName>
</protein>
<keyword evidence="4" id="KW-0804">Transcription</keyword>
<comment type="similarity">
    <text evidence="1">Belongs to the LysR transcriptional regulatory family.</text>
</comment>
<feature type="domain" description="HTH lysR-type" evidence="5">
    <location>
        <begin position="1"/>
        <end position="60"/>
    </location>
</feature>
<dbReference type="Pfam" id="PF00126">
    <property type="entry name" value="HTH_1"/>
    <property type="match status" value="1"/>
</dbReference>
<evidence type="ECO:0000256" key="2">
    <source>
        <dbReference type="ARBA" id="ARBA00023015"/>
    </source>
</evidence>